<dbReference type="Pfam" id="PF00892">
    <property type="entry name" value="EamA"/>
    <property type="match status" value="2"/>
</dbReference>
<dbReference type="InterPro" id="IPR000620">
    <property type="entry name" value="EamA_dom"/>
</dbReference>
<sequence length="314" mass="33460">MQTADDERGKGFLQAFGAYGLWGVLVLYFAMLDPSSPIEIIGWRILFSIAVALVLLAVQRRLGSLWRLITQPRIAGTFAVAGVLIAGNWLTFVFTVSSGNALEATLGYFINPLVAVILGMVFLGERLRPVQWLAVGIAVVAVIVLTIELGRLPLAGLILALSFGLYGLVKKRVSGRVPVLEGFTLETLLISPIALVCLAWAALAGGGIAFGQVSALHTTLLALAGVVTSVPLLLYGSAAKHLSLVELGLMQYLAPSIMFVVSVLVLGEAMPPERWIGFGLVWLALVFFTADALHTGAKGRRAKRLTKIDVTALD</sequence>
<feature type="transmembrane region" description="Helical" evidence="8">
    <location>
        <begin position="106"/>
        <end position="123"/>
    </location>
</feature>
<keyword evidence="5 8" id="KW-0812">Transmembrane</keyword>
<reference evidence="10 11" key="1">
    <citation type="submission" date="2022-04" db="EMBL/GenBank/DDBJ databases">
        <title>Human microbiome associated bacterial genomes.</title>
        <authorList>
            <person name="Sandstrom S."/>
            <person name="Salamzade R."/>
            <person name="Kalan L.R."/>
        </authorList>
    </citation>
    <scope>NUCLEOTIDE SEQUENCE [LARGE SCALE GENOMIC DNA]</scope>
    <source>
        <strain evidence="11">p3-SID1799</strain>
    </source>
</reference>
<evidence type="ECO:0000313" key="10">
    <source>
        <dbReference type="EMBL" id="MCT2043245.1"/>
    </source>
</evidence>
<feature type="transmembrane region" description="Helical" evidence="8">
    <location>
        <begin position="275"/>
        <end position="294"/>
    </location>
</feature>
<evidence type="ECO:0000259" key="9">
    <source>
        <dbReference type="Pfam" id="PF00892"/>
    </source>
</evidence>
<dbReference type="InterPro" id="IPR037185">
    <property type="entry name" value="EmrE-like"/>
</dbReference>
<comment type="subcellular location">
    <subcellularLocation>
        <location evidence="1">Cell membrane</location>
        <topology evidence="1">Multi-pass membrane protein</topology>
    </subcellularLocation>
</comment>
<gene>
    <name evidence="10" type="primary">rarD</name>
    <name evidence="10" type="ORF">M3D15_07865</name>
</gene>
<keyword evidence="6 8" id="KW-1133">Transmembrane helix</keyword>
<evidence type="ECO:0000256" key="3">
    <source>
        <dbReference type="ARBA" id="ARBA00022448"/>
    </source>
</evidence>
<name>A0ABT2HYP9_9MICO</name>
<feature type="transmembrane region" description="Helical" evidence="8">
    <location>
        <begin position="189"/>
        <end position="210"/>
    </location>
</feature>
<dbReference type="PANTHER" id="PTHR32322">
    <property type="entry name" value="INNER MEMBRANE TRANSPORTER"/>
    <property type="match status" value="1"/>
</dbReference>
<accession>A0ABT2HYP9</accession>
<dbReference type="Proteomes" id="UP001525379">
    <property type="component" value="Unassembled WGS sequence"/>
</dbReference>
<evidence type="ECO:0000256" key="2">
    <source>
        <dbReference type="ARBA" id="ARBA00007362"/>
    </source>
</evidence>
<evidence type="ECO:0000256" key="7">
    <source>
        <dbReference type="ARBA" id="ARBA00023136"/>
    </source>
</evidence>
<keyword evidence="4" id="KW-1003">Cell membrane</keyword>
<protein>
    <submittedName>
        <fullName evidence="10">EamA family transporter RarD</fullName>
    </submittedName>
</protein>
<evidence type="ECO:0000256" key="8">
    <source>
        <dbReference type="SAM" id="Phobius"/>
    </source>
</evidence>
<dbReference type="PANTHER" id="PTHR32322:SF2">
    <property type="entry name" value="EAMA DOMAIN-CONTAINING PROTEIN"/>
    <property type="match status" value="1"/>
</dbReference>
<dbReference type="RefSeq" id="WP_260104472.1">
    <property type="nucleotide sequence ID" value="NZ_JAFDPW010000001.1"/>
</dbReference>
<keyword evidence="3" id="KW-0813">Transport</keyword>
<dbReference type="SUPFAM" id="SSF103481">
    <property type="entry name" value="Multidrug resistance efflux transporter EmrE"/>
    <property type="match status" value="2"/>
</dbReference>
<dbReference type="EMBL" id="JALXSQ010000031">
    <property type="protein sequence ID" value="MCT2043245.1"/>
    <property type="molecule type" value="Genomic_DNA"/>
</dbReference>
<evidence type="ECO:0000256" key="1">
    <source>
        <dbReference type="ARBA" id="ARBA00004651"/>
    </source>
</evidence>
<organism evidence="10 11">
    <name type="scientific">Pseudoclavibacter albus</name>
    <dbReference type="NCBI Taxonomy" id="272241"/>
    <lineage>
        <taxon>Bacteria</taxon>
        <taxon>Bacillati</taxon>
        <taxon>Actinomycetota</taxon>
        <taxon>Actinomycetes</taxon>
        <taxon>Micrococcales</taxon>
        <taxon>Microbacteriaceae</taxon>
        <taxon>Pseudoclavibacter</taxon>
    </lineage>
</organism>
<dbReference type="InterPro" id="IPR050638">
    <property type="entry name" value="AA-Vitamin_Transporters"/>
</dbReference>
<feature type="transmembrane region" description="Helical" evidence="8">
    <location>
        <begin position="247"/>
        <end position="269"/>
    </location>
</feature>
<comment type="caution">
    <text evidence="10">The sequence shown here is derived from an EMBL/GenBank/DDBJ whole genome shotgun (WGS) entry which is preliminary data.</text>
</comment>
<comment type="similarity">
    <text evidence="2">Belongs to the EamA transporter family.</text>
</comment>
<dbReference type="InterPro" id="IPR004626">
    <property type="entry name" value="RarD"/>
</dbReference>
<dbReference type="NCBIfam" id="TIGR00688">
    <property type="entry name" value="rarD"/>
    <property type="match status" value="1"/>
</dbReference>
<feature type="transmembrane region" description="Helical" evidence="8">
    <location>
        <begin position="74"/>
        <end position="94"/>
    </location>
</feature>
<feature type="domain" description="EamA" evidence="9">
    <location>
        <begin position="10"/>
        <end position="146"/>
    </location>
</feature>
<feature type="transmembrane region" description="Helical" evidence="8">
    <location>
        <begin position="153"/>
        <end position="169"/>
    </location>
</feature>
<evidence type="ECO:0000256" key="6">
    <source>
        <dbReference type="ARBA" id="ARBA00022989"/>
    </source>
</evidence>
<feature type="transmembrane region" description="Helical" evidence="8">
    <location>
        <begin position="216"/>
        <end position="235"/>
    </location>
</feature>
<feature type="transmembrane region" description="Helical" evidence="8">
    <location>
        <begin position="12"/>
        <end position="31"/>
    </location>
</feature>
<feature type="transmembrane region" description="Helical" evidence="8">
    <location>
        <begin position="130"/>
        <end position="147"/>
    </location>
</feature>
<keyword evidence="7 8" id="KW-0472">Membrane</keyword>
<feature type="domain" description="EamA" evidence="9">
    <location>
        <begin position="154"/>
        <end position="288"/>
    </location>
</feature>
<evidence type="ECO:0000256" key="4">
    <source>
        <dbReference type="ARBA" id="ARBA00022475"/>
    </source>
</evidence>
<keyword evidence="11" id="KW-1185">Reference proteome</keyword>
<evidence type="ECO:0000313" key="11">
    <source>
        <dbReference type="Proteomes" id="UP001525379"/>
    </source>
</evidence>
<feature type="transmembrane region" description="Helical" evidence="8">
    <location>
        <begin position="43"/>
        <end position="62"/>
    </location>
</feature>
<proteinExistence type="inferred from homology"/>
<evidence type="ECO:0000256" key="5">
    <source>
        <dbReference type="ARBA" id="ARBA00022692"/>
    </source>
</evidence>